<feature type="domain" description="SH3b" evidence="6">
    <location>
        <begin position="271"/>
        <end position="338"/>
    </location>
</feature>
<feature type="region of interest" description="Disordered" evidence="4">
    <location>
        <begin position="255"/>
        <end position="285"/>
    </location>
</feature>
<dbReference type="PANTHER" id="PTHR34408">
    <property type="entry name" value="FAMILY PROTEIN, PUTATIVE-RELATED"/>
    <property type="match status" value="1"/>
</dbReference>
<dbReference type="InterPro" id="IPR023346">
    <property type="entry name" value="Lysozyme-like_dom_sf"/>
</dbReference>
<evidence type="ECO:0000256" key="2">
    <source>
        <dbReference type="ARBA" id="ARBA00022638"/>
    </source>
</evidence>
<name>A0ABT4BQ57_9FIRM</name>
<feature type="domain" description="SH3b" evidence="6">
    <location>
        <begin position="380"/>
        <end position="449"/>
    </location>
</feature>
<dbReference type="EC" id="3.2.1.17" evidence="3"/>
<evidence type="ECO:0000313" key="8">
    <source>
        <dbReference type="Proteomes" id="UP001082703"/>
    </source>
</evidence>
<accession>A0ABT4BQ57</accession>
<evidence type="ECO:0000256" key="4">
    <source>
        <dbReference type="SAM" id="MobiDB-lite"/>
    </source>
</evidence>
<dbReference type="PROSITE" id="PS51781">
    <property type="entry name" value="SH3B"/>
    <property type="match status" value="6"/>
</dbReference>
<feature type="domain" description="SH3b" evidence="6">
    <location>
        <begin position="30"/>
        <end position="97"/>
    </location>
</feature>
<feature type="compositionally biased region" description="Low complexity" evidence="4">
    <location>
        <begin position="255"/>
        <end position="283"/>
    </location>
</feature>
<feature type="domain" description="SH3b" evidence="6">
    <location>
        <begin position="107"/>
        <end position="173"/>
    </location>
</feature>
<feature type="domain" description="SH3b" evidence="6">
    <location>
        <begin position="189"/>
        <end position="254"/>
    </location>
</feature>
<evidence type="ECO:0000256" key="1">
    <source>
        <dbReference type="ARBA" id="ARBA00022529"/>
    </source>
</evidence>
<protein>
    <recommendedName>
        <fullName evidence="3">Lysozyme</fullName>
        <ecNumber evidence="3">3.2.1.17</ecNumber>
    </recommendedName>
</protein>
<evidence type="ECO:0000313" key="7">
    <source>
        <dbReference type="EMBL" id="MCY1713013.1"/>
    </source>
</evidence>
<proteinExistence type="inferred from homology"/>
<keyword evidence="1 3" id="KW-0929">Antimicrobial</keyword>
<organism evidence="7 8">
    <name type="scientific">Caproiciproducens galactitolivorans</name>
    <dbReference type="NCBI Taxonomy" id="642589"/>
    <lineage>
        <taxon>Bacteria</taxon>
        <taxon>Bacillati</taxon>
        <taxon>Bacillota</taxon>
        <taxon>Clostridia</taxon>
        <taxon>Eubacteriales</taxon>
        <taxon>Acutalibacteraceae</taxon>
        <taxon>Caproiciproducens</taxon>
    </lineage>
</organism>
<dbReference type="Proteomes" id="UP001082703">
    <property type="component" value="Unassembled WGS sequence"/>
</dbReference>
<comment type="catalytic activity">
    <reaction evidence="3">
        <text>Hydrolysis of (1-&gt;4)-beta-linkages between N-acetylmuramic acid and N-acetyl-D-glucosamine residues in a peptidoglycan and between N-acetyl-D-glucosamine residues in chitodextrins.</text>
        <dbReference type="EC" id="3.2.1.17"/>
    </reaction>
</comment>
<keyword evidence="2 3" id="KW-0081">Bacteriolytic enzyme</keyword>
<comment type="similarity">
    <text evidence="3">Belongs to the glycosyl hydrolase 24 family.</text>
</comment>
<dbReference type="RefSeq" id="WP_268057025.1">
    <property type="nucleotide sequence ID" value="NZ_JAPOHA010000002.1"/>
</dbReference>
<comment type="caution">
    <text evidence="7">The sequence shown here is derived from an EMBL/GenBank/DDBJ whole genome shotgun (WGS) entry which is preliminary data.</text>
</comment>
<dbReference type="Gene3D" id="1.10.530.40">
    <property type="match status" value="1"/>
</dbReference>
<sequence length="908" mass="95593">MKYKTKKIVTAAISFVCTAAVTVSLVPTIAVTAAVTAKTTDFLNLREGAGSDKKVILTLGKDVSVTILDNSNAAWAKVQTVSGKQGYCSKQYLSVSGSGAIETPSFSGTASTAVTTDRVNLRAGAGTSSKILATLSKGTSLKVMDASNPAWVKVQTPDGRQGYCSKQYIHMSDSSSGSSSSGTTAKPGSSSATAVTTDYLNLRQGAGTNFKVLVTISKGVTLTVLDNSNASWTKVQTSDGKQGYCSKQYLKFTGNSSSGTPSNSGSSSNSGASNTTTAKTTSNLNVRSGAGTGFSIVTTLSSGASVTVMDSSNARWAKIKTSDGKTGYCSKEFLKITETPGSNTNTNTNPDTGTNTDTETDTDTGNDTSTDTGTDQNSGSDSHTITGAGVTADMLRLRQTPDTNGKILANLPRGTSLKVLDTSNSSWTKVQTSSGQTGYVSSEFIQIHYSDEASNASALSLSTSSQSIPAGKTLYIKANISPSGTYINWTSSNNNVATVSNGYVYAVSNGTAVITASAGSYKATCNITVTNSEPVKTAFASPNIASTGAAVTLTAVTDTSRDGVQFVIRNPDGTTHTVSADSCTNESCQNTATKKWTATTAFDSAGTYTFTALSSRNGSMSSTGFTSNAYVSCQQDFSTTTSEQRRASDQIISLIAKWEGYSSTVYADQLTANQVPTIGYGCTFGANAIFYNNMTQTEAWSLLVNKINNSSYTSELNKMIQNYHFLMSQNQADCLISFAYNVGAGYFNSSSQMDFRTIMQNAVVPPMISGSLAATVTRDTIVRGDPSITGSEVCGISNGTSVDVTDTGFSNPKDGWYKVRTSDGNEGWINSGYVSLSNSDSLTHDLNYTNAYAMGTEMIRWSQAGGKFYTGLFYRRLGEVNIYNYGDYDAVRYNKYNYTYPSGAAGLN</sequence>
<dbReference type="PANTHER" id="PTHR34408:SF1">
    <property type="entry name" value="GLYCOSYL HYDROLASE FAMILY 19 DOMAIN-CONTAINING PROTEIN HI_1415"/>
    <property type="match status" value="1"/>
</dbReference>
<evidence type="ECO:0000256" key="3">
    <source>
        <dbReference type="RuleBase" id="RU003788"/>
    </source>
</evidence>
<evidence type="ECO:0000256" key="5">
    <source>
        <dbReference type="SAM" id="SignalP"/>
    </source>
</evidence>
<feature type="signal peptide" evidence="5">
    <location>
        <begin position="1"/>
        <end position="19"/>
    </location>
</feature>
<evidence type="ECO:0000259" key="6">
    <source>
        <dbReference type="PROSITE" id="PS51781"/>
    </source>
</evidence>
<dbReference type="InterPro" id="IPR008964">
    <property type="entry name" value="Invasin/intimin_cell_adhesion"/>
</dbReference>
<keyword evidence="5" id="KW-0732">Signal</keyword>
<keyword evidence="8" id="KW-1185">Reference proteome</keyword>
<dbReference type="EMBL" id="JAPOHA010000002">
    <property type="protein sequence ID" value="MCY1713013.1"/>
    <property type="molecule type" value="Genomic_DNA"/>
</dbReference>
<dbReference type="InterPro" id="IPR052354">
    <property type="entry name" value="Cell_Wall_Dynamics_Protein"/>
</dbReference>
<dbReference type="SUPFAM" id="SSF49373">
    <property type="entry name" value="Invasin/intimin cell-adhesion fragments"/>
    <property type="match status" value="1"/>
</dbReference>
<dbReference type="InterPro" id="IPR023347">
    <property type="entry name" value="Lysozyme_dom_sf"/>
</dbReference>
<feature type="compositionally biased region" description="Low complexity" evidence="4">
    <location>
        <begin position="338"/>
        <end position="357"/>
    </location>
</feature>
<dbReference type="Pfam" id="PF00959">
    <property type="entry name" value="Phage_lysozyme"/>
    <property type="match status" value="1"/>
</dbReference>
<dbReference type="SUPFAM" id="SSF50044">
    <property type="entry name" value="SH3-domain"/>
    <property type="match status" value="1"/>
</dbReference>
<dbReference type="InterPro" id="IPR054604">
    <property type="entry name" value="SbsC_Big-like"/>
</dbReference>
<feature type="compositionally biased region" description="Low complexity" evidence="4">
    <location>
        <begin position="365"/>
        <end position="382"/>
    </location>
</feature>
<dbReference type="Gene3D" id="2.60.40.1080">
    <property type="match status" value="1"/>
</dbReference>
<feature type="domain" description="SH3b" evidence="6">
    <location>
        <begin position="771"/>
        <end position="838"/>
    </location>
</feature>
<dbReference type="InterPro" id="IPR003646">
    <property type="entry name" value="SH3-like_bac-type"/>
</dbReference>
<dbReference type="InterPro" id="IPR002196">
    <property type="entry name" value="Glyco_hydro_24"/>
</dbReference>
<keyword evidence="3" id="KW-0378">Hydrolase</keyword>
<dbReference type="SUPFAM" id="SSF53955">
    <property type="entry name" value="Lysozyme-like"/>
    <property type="match status" value="2"/>
</dbReference>
<dbReference type="Pfam" id="PF08239">
    <property type="entry name" value="SH3_3"/>
    <property type="match status" value="6"/>
</dbReference>
<reference evidence="7 8" key="1">
    <citation type="submission" date="2022-11" db="EMBL/GenBank/DDBJ databases">
        <authorList>
            <person name="Caiyu Z."/>
        </authorList>
    </citation>
    <scope>NUCLEOTIDE SEQUENCE [LARGE SCALE GENOMIC DNA]</scope>
    <source>
        <strain evidence="7 8">YR-4</strain>
    </source>
</reference>
<feature type="chain" id="PRO_5045839959" description="Lysozyme" evidence="5">
    <location>
        <begin position="20"/>
        <end position="908"/>
    </location>
</feature>
<dbReference type="Gene3D" id="2.30.30.40">
    <property type="entry name" value="SH3 Domains"/>
    <property type="match status" value="6"/>
</dbReference>
<dbReference type="InterPro" id="IPR036028">
    <property type="entry name" value="SH3-like_dom_sf"/>
</dbReference>
<keyword evidence="3" id="KW-0326">Glycosidase</keyword>
<dbReference type="SMART" id="SM00287">
    <property type="entry name" value="SH3b"/>
    <property type="match status" value="6"/>
</dbReference>
<feature type="region of interest" description="Disordered" evidence="4">
    <location>
        <begin position="172"/>
        <end position="192"/>
    </location>
</feature>
<feature type="region of interest" description="Disordered" evidence="4">
    <location>
        <begin position="338"/>
        <end position="387"/>
    </location>
</feature>
<dbReference type="Pfam" id="PF22359">
    <property type="entry name" value="Big-like"/>
    <property type="match status" value="1"/>
</dbReference>
<gene>
    <name evidence="7" type="ORF">OUY18_01930</name>
</gene>